<organism evidence="1 2">
    <name type="scientific">Papilio machaon</name>
    <name type="common">Old World swallowtail butterfly</name>
    <dbReference type="NCBI Taxonomy" id="76193"/>
    <lineage>
        <taxon>Eukaryota</taxon>
        <taxon>Metazoa</taxon>
        <taxon>Ecdysozoa</taxon>
        <taxon>Arthropoda</taxon>
        <taxon>Hexapoda</taxon>
        <taxon>Insecta</taxon>
        <taxon>Pterygota</taxon>
        <taxon>Neoptera</taxon>
        <taxon>Endopterygota</taxon>
        <taxon>Lepidoptera</taxon>
        <taxon>Glossata</taxon>
        <taxon>Ditrysia</taxon>
        <taxon>Papilionoidea</taxon>
        <taxon>Papilionidae</taxon>
        <taxon>Papilioninae</taxon>
        <taxon>Papilio</taxon>
    </lineage>
</organism>
<reference evidence="1 2" key="1">
    <citation type="journal article" date="2015" name="Nat. Commun.">
        <title>Outbred genome sequencing and CRISPR/Cas9 gene editing in butterflies.</title>
        <authorList>
            <person name="Li X."/>
            <person name="Fan D."/>
            <person name="Zhang W."/>
            <person name="Liu G."/>
            <person name="Zhang L."/>
            <person name="Zhao L."/>
            <person name="Fang X."/>
            <person name="Chen L."/>
            <person name="Dong Y."/>
            <person name="Chen Y."/>
            <person name="Ding Y."/>
            <person name="Zhao R."/>
            <person name="Feng M."/>
            <person name="Zhu Y."/>
            <person name="Feng Y."/>
            <person name="Jiang X."/>
            <person name="Zhu D."/>
            <person name="Xiang H."/>
            <person name="Feng X."/>
            <person name="Li S."/>
            <person name="Wang J."/>
            <person name="Zhang G."/>
            <person name="Kronforst M.R."/>
            <person name="Wang W."/>
        </authorList>
    </citation>
    <scope>NUCLEOTIDE SEQUENCE [LARGE SCALE GENOMIC DNA]</scope>
    <source>
        <strain evidence="1">Ya'a_city_454_Pm</strain>
        <tissue evidence="1">Whole body</tissue>
    </source>
</reference>
<protein>
    <submittedName>
        <fullName evidence="1">Uncharacterized protein</fullName>
    </submittedName>
</protein>
<dbReference type="InParanoid" id="A0A194QVG7"/>
<dbReference type="EMBL" id="KQ461103">
    <property type="protein sequence ID" value="KPJ09462.1"/>
    <property type="molecule type" value="Genomic_DNA"/>
</dbReference>
<sequence length="84" mass="9379">MTFEDFGTLTHISPALTNEKLTKALSDWFKEDVTFTHWEKESGSNLKPDSQVPTFGRFSVPEGTEGTPQTQPVLVRVGYPIPPI</sequence>
<accession>A0A194QVG7</accession>
<name>A0A194QVG7_PAPMA</name>
<evidence type="ECO:0000313" key="1">
    <source>
        <dbReference type="EMBL" id="KPJ09462.1"/>
    </source>
</evidence>
<proteinExistence type="predicted"/>
<keyword evidence="2" id="KW-1185">Reference proteome</keyword>
<evidence type="ECO:0000313" key="2">
    <source>
        <dbReference type="Proteomes" id="UP000053240"/>
    </source>
</evidence>
<dbReference type="AlphaFoldDB" id="A0A194QVG7"/>
<dbReference type="Proteomes" id="UP000053240">
    <property type="component" value="Unassembled WGS sequence"/>
</dbReference>
<gene>
    <name evidence="1" type="ORF">RR48_08913</name>
</gene>